<feature type="region of interest" description="Disordered" evidence="1">
    <location>
        <begin position="26"/>
        <end position="52"/>
    </location>
</feature>
<dbReference type="AlphaFoldDB" id="A0A085M3X5"/>
<reference evidence="2 3" key="1">
    <citation type="journal article" date="2014" name="Nat. Genet.">
        <title>Genome and transcriptome of the porcine whipworm Trichuris suis.</title>
        <authorList>
            <person name="Jex A.R."/>
            <person name="Nejsum P."/>
            <person name="Schwarz E.M."/>
            <person name="Hu L."/>
            <person name="Young N.D."/>
            <person name="Hall R.S."/>
            <person name="Korhonen P.K."/>
            <person name="Liao S."/>
            <person name="Thamsborg S."/>
            <person name="Xia J."/>
            <person name="Xu P."/>
            <person name="Wang S."/>
            <person name="Scheerlinck J.P."/>
            <person name="Hofmann A."/>
            <person name="Sternberg P.W."/>
            <person name="Wang J."/>
            <person name="Gasser R.B."/>
        </authorList>
    </citation>
    <scope>NUCLEOTIDE SEQUENCE [LARGE SCALE GENOMIC DNA]</scope>
    <source>
        <strain evidence="2">DCEP-RM93M</strain>
    </source>
</reference>
<evidence type="ECO:0000313" key="2">
    <source>
        <dbReference type="EMBL" id="KFD51921.1"/>
    </source>
</evidence>
<sequence>MTEHGHTLGQMCSLPGPPRCCRQKAIPIRQDDEPEEGSLQPDVRPGGPTPAPVRTNLCYSGQMVRCNKNVNQARCC</sequence>
<dbReference type="EMBL" id="KL363234">
    <property type="protein sequence ID" value="KFD51921.1"/>
    <property type="molecule type" value="Genomic_DNA"/>
</dbReference>
<evidence type="ECO:0000256" key="1">
    <source>
        <dbReference type="SAM" id="MobiDB-lite"/>
    </source>
</evidence>
<keyword evidence="3" id="KW-1185">Reference proteome</keyword>
<proteinExistence type="predicted"/>
<evidence type="ECO:0000313" key="3">
    <source>
        <dbReference type="Proteomes" id="UP000030764"/>
    </source>
</evidence>
<gene>
    <name evidence="2" type="ORF">M513_07250</name>
</gene>
<name>A0A085M3X5_9BILA</name>
<accession>A0A085M3X5</accession>
<protein>
    <submittedName>
        <fullName evidence="2">Uncharacterized protein</fullName>
    </submittedName>
</protein>
<dbReference type="Proteomes" id="UP000030764">
    <property type="component" value="Unassembled WGS sequence"/>
</dbReference>
<organism evidence="2 3">
    <name type="scientific">Trichuris suis</name>
    <name type="common">pig whipworm</name>
    <dbReference type="NCBI Taxonomy" id="68888"/>
    <lineage>
        <taxon>Eukaryota</taxon>
        <taxon>Metazoa</taxon>
        <taxon>Ecdysozoa</taxon>
        <taxon>Nematoda</taxon>
        <taxon>Enoplea</taxon>
        <taxon>Dorylaimia</taxon>
        <taxon>Trichinellida</taxon>
        <taxon>Trichuridae</taxon>
        <taxon>Trichuris</taxon>
    </lineage>
</organism>